<organism evidence="2 3">
    <name type="scientific">Actinopolymorpha cephalotaxi</name>
    <dbReference type="NCBI Taxonomy" id="504797"/>
    <lineage>
        <taxon>Bacteria</taxon>
        <taxon>Bacillati</taxon>
        <taxon>Actinomycetota</taxon>
        <taxon>Actinomycetes</taxon>
        <taxon>Propionibacteriales</taxon>
        <taxon>Actinopolymorphaceae</taxon>
        <taxon>Actinopolymorpha</taxon>
    </lineage>
</organism>
<name>A0A1I2W227_9ACTN</name>
<sequence length="120" mass="13083">MTDRFAVRKTSQGHGVWDAAVNGWHSRQDLEEAAATELANTMNAGHVAREARPDTGSRRVVPAKPVLVLVDGRWWPGHLDWWVHENDGWYGRATLDASGAASWYPAASLRPAPASAARSA</sequence>
<dbReference type="Proteomes" id="UP000533017">
    <property type="component" value="Unassembled WGS sequence"/>
</dbReference>
<dbReference type="Proteomes" id="UP000199052">
    <property type="component" value="Unassembled WGS sequence"/>
</dbReference>
<dbReference type="EMBL" id="FOOI01000010">
    <property type="protein sequence ID" value="SFG95508.1"/>
    <property type="molecule type" value="Genomic_DNA"/>
</dbReference>
<keyword evidence="4" id="KW-1185">Reference proteome</keyword>
<proteinExistence type="predicted"/>
<evidence type="ECO:0000313" key="1">
    <source>
        <dbReference type="EMBL" id="NYH82789.1"/>
    </source>
</evidence>
<accession>A0A1I2W227</accession>
<protein>
    <submittedName>
        <fullName evidence="2">Uncharacterized protein</fullName>
    </submittedName>
</protein>
<reference evidence="2 3" key="1">
    <citation type="submission" date="2016-10" db="EMBL/GenBank/DDBJ databases">
        <authorList>
            <person name="de Groot N.N."/>
        </authorList>
    </citation>
    <scope>NUCLEOTIDE SEQUENCE [LARGE SCALE GENOMIC DNA]</scope>
    <source>
        <strain evidence="2 3">CPCC 202808</strain>
    </source>
</reference>
<evidence type="ECO:0000313" key="2">
    <source>
        <dbReference type="EMBL" id="SFG95508.1"/>
    </source>
</evidence>
<dbReference type="EMBL" id="JACBZA010000001">
    <property type="protein sequence ID" value="NYH82789.1"/>
    <property type="molecule type" value="Genomic_DNA"/>
</dbReference>
<dbReference type="AlphaFoldDB" id="A0A1I2W227"/>
<evidence type="ECO:0000313" key="4">
    <source>
        <dbReference type="Proteomes" id="UP000533017"/>
    </source>
</evidence>
<evidence type="ECO:0000313" key="3">
    <source>
        <dbReference type="Proteomes" id="UP000199052"/>
    </source>
</evidence>
<dbReference type="RefSeq" id="WP_139239041.1">
    <property type="nucleotide sequence ID" value="NZ_FOOI01000010.1"/>
</dbReference>
<reference evidence="1 4" key="2">
    <citation type="submission" date="2020-07" db="EMBL/GenBank/DDBJ databases">
        <title>Sequencing the genomes of 1000 actinobacteria strains.</title>
        <authorList>
            <person name="Klenk H.-P."/>
        </authorList>
    </citation>
    <scope>NUCLEOTIDE SEQUENCE [LARGE SCALE GENOMIC DNA]</scope>
    <source>
        <strain evidence="1 4">DSM 45117</strain>
    </source>
</reference>
<dbReference type="OrthoDB" id="3825884at2"/>
<gene>
    <name evidence="1" type="ORF">FHR37_001640</name>
    <name evidence="2" type="ORF">SAMN05421678_11056</name>
</gene>